<evidence type="ECO:0000313" key="2">
    <source>
        <dbReference type="Proteomes" id="UP000316416"/>
    </source>
</evidence>
<keyword evidence="2" id="KW-1185">Reference proteome</keyword>
<protein>
    <submittedName>
        <fullName evidence="1">Uncharacterized protein</fullName>
    </submittedName>
</protein>
<reference evidence="1" key="1">
    <citation type="submission" date="2021-07" db="EMBL/GenBank/DDBJ databases">
        <title>Shewanella sp. YLB-07 whole genome sequence.</title>
        <authorList>
            <person name="Yu L."/>
        </authorList>
    </citation>
    <scope>NUCLEOTIDE SEQUENCE</scope>
    <source>
        <strain evidence="1">YLB-08</strain>
    </source>
</reference>
<gene>
    <name evidence="1" type="ORF">FM038_009685</name>
</gene>
<dbReference type="Proteomes" id="UP000316416">
    <property type="component" value="Chromosome"/>
</dbReference>
<organism evidence="1 2">
    <name type="scientific">Shewanella eurypsychrophilus</name>
    <dbReference type="NCBI Taxonomy" id="2593656"/>
    <lineage>
        <taxon>Bacteria</taxon>
        <taxon>Pseudomonadati</taxon>
        <taxon>Pseudomonadota</taxon>
        <taxon>Gammaproteobacteria</taxon>
        <taxon>Alteromonadales</taxon>
        <taxon>Shewanellaceae</taxon>
        <taxon>Shewanella</taxon>
    </lineage>
</organism>
<proteinExistence type="predicted"/>
<name>A0ABX6V510_9GAMM</name>
<dbReference type="EMBL" id="CP045503">
    <property type="protein sequence ID" value="QPG57685.1"/>
    <property type="molecule type" value="Genomic_DNA"/>
</dbReference>
<evidence type="ECO:0000313" key="1">
    <source>
        <dbReference type="EMBL" id="QPG57685.1"/>
    </source>
</evidence>
<accession>A0ABX6V510</accession>
<sequence length="125" mass="13419">MSALLSFGMNLANKLSFKKKFILLAIATLLPLSIGAAYIVLLQFQEVNRVESELTGLAFVQSLASVDKELSHLRASDGGSVSGSTSLIEGLELVSRQSELYVFVAPQSVFAHGYLLSHSGECARN</sequence>
<dbReference type="RefSeq" id="WP_142870503.1">
    <property type="nucleotide sequence ID" value="NZ_CP045503.2"/>
</dbReference>